<keyword evidence="2" id="KW-1185">Reference proteome</keyword>
<accession>A0AAN9VSM5</accession>
<proteinExistence type="predicted"/>
<dbReference type="SUPFAM" id="SSF53850">
    <property type="entry name" value="Periplasmic binding protein-like II"/>
    <property type="match status" value="1"/>
</dbReference>
<dbReference type="Proteomes" id="UP001378592">
    <property type="component" value="Unassembled WGS sequence"/>
</dbReference>
<dbReference type="Gene3D" id="3.40.190.10">
    <property type="entry name" value="Periplasmic binding protein-like II"/>
    <property type="match status" value="1"/>
</dbReference>
<organism evidence="1 2">
    <name type="scientific">Gryllus longicercus</name>
    <dbReference type="NCBI Taxonomy" id="2509291"/>
    <lineage>
        <taxon>Eukaryota</taxon>
        <taxon>Metazoa</taxon>
        <taxon>Ecdysozoa</taxon>
        <taxon>Arthropoda</taxon>
        <taxon>Hexapoda</taxon>
        <taxon>Insecta</taxon>
        <taxon>Pterygota</taxon>
        <taxon>Neoptera</taxon>
        <taxon>Polyneoptera</taxon>
        <taxon>Orthoptera</taxon>
        <taxon>Ensifera</taxon>
        <taxon>Gryllidea</taxon>
        <taxon>Grylloidea</taxon>
        <taxon>Gryllidae</taxon>
        <taxon>Gryllinae</taxon>
        <taxon>Gryllus</taxon>
    </lineage>
</organism>
<dbReference type="EMBL" id="JAZDUA010000232">
    <property type="protein sequence ID" value="KAK7863394.1"/>
    <property type="molecule type" value="Genomic_DNA"/>
</dbReference>
<name>A0AAN9VSM5_9ORTH</name>
<reference evidence="1 2" key="1">
    <citation type="submission" date="2024-03" db="EMBL/GenBank/DDBJ databases">
        <title>The genome assembly and annotation of the cricket Gryllus longicercus Weissman &amp; Gray.</title>
        <authorList>
            <person name="Szrajer S."/>
            <person name="Gray D."/>
            <person name="Ylla G."/>
        </authorList>
    </citation>
    <scope>NUCLEOTIDE SEQUENCE [LARGE SCALE GENOMIC DNA]</scope>
    <source>
        <strain evidence="1">DAG 2021-001</strain>
        <tissue evidence="1">Whole body minus gut</tissue>
    </source>
</reference>
<sequence>MAKLPPGRPAERLQSKENFYQNTQSRLCYSVGLYLSEMLNYTVGLVPSPGWGYRSANGSCTGMMEERRTGRVQIAVSASIVLEQRMDVIDYTGPTYKYKYHCSLEPAPQLTERLLKSYTQD</sequence>
<evidence type="ECO:0000313" key="1">
    <source>
        <dbReference type="EMBL" id="KAK7863394.1"/>
    </source>
</evidence>
<dbReference type="AlphaFoldDB" id="A0AAN9VSM5"/>
<comment type="caution">
    <text evidence="1">The sequence shown here is derived from an EMBL/GenBank/DDBJ whole genome shotgun (WGS) entry which is preliminary data.</text>
</comment>
<evidence type="ECO:0000313" key="2">
    <source>
        <dbReference type="Proteomes" id="UP001378592"/>
    </source>
</evidence>
<gene>
    <name evidence="1" type="ORF">R5R35_004356</name>
</gene>
<protein>
    <submittedName>
        <fullName evidence="1">Uncharacterized protein</fullName>
    </submittedName>
</protein>